<reference evidence="5 6" key="1">
    <citation type="submission" date="2019-06" db="EMBL/GenBank/DDBJ databases">
        <title>Genome sequence of Litorilinea aerophila BAA-2444.</title>
        <authorList>
            <person name="Maclea K.S."/>
            <person name="Maurais E.G."/>
            <person name="Iannazzi L.C."/>
        </authorList>
    </citation>
    <scope>NUCLEOTIDE SEQUENCE [LARGE SCALE GENOMIC DNA]</scope>
    <source>
        <strain evidence="5 6">ATCC BAA-2444</strain>
    </source>
</reference>
<evidence type="ECO:0000256" key="3">
    <source>
        <dbReference type="ARBA" id="ARBA00022729"/>
    </source>
</evidence>
<keyword evidence="3 4" id="KW-0732">Signal</keyword>
<feature type="signal peptide" evidence="4">
    <location>
        <begin position="1"/>
        <end position="30"/>
    </location>
</feature>
<dbReference type="GO" id="GO:0042956">
    <property type="term" value="P:maltodextrin transmembrane transport"/>
    <property type="evidence" value="ECO:0007669"/>
    <property type="project" value="TreeGrafter"/>
</dbReference>
<dbReference type="GO" id="GO:0055052">
    <property type="term" value="C:ATP-binding cassette (ABC) transporter complex, substrate-binding subunit-containing"/>
    <property type="evidence" value="ECO:0007669"/>
    <property type="project" value="TreeGrafter"/>
</dbReference>
<sequence length="470" mass="51930">MPQRTVMKQVALGMILALLALVLAACPAPAQPGAPASSGQEAAPAEASGPVEITVWAQANNVEHWRADGPAKAAEMVTDFEITVNPVNDDSGWGDYKKKFTLAADAGEAPDIVLSGHEDVPVWANAGYIIEFTECRESYPEFDDVIDSLWDSVTWQGKIWGVPQDTEARPMYYNKTKLAELGWSEEEINSLPERIKNGEFTLDDLIVTAKQAVDAGVVEPGYGYWHRPSKGGDFLQYYHAYGGRLYDAEADKLVVTQDALEQWYAFQRRVVEEGITPENFIGTEWSIWHSTVSAGEVLFWNGGIWQWADWATNYVADKGGQDFLFSFAGYALQPSGIPGRPGSTLSHPLVYMITSPQASGRNNQAAACALLAKTTTPEINTLHAVESTHLGILKSQADYPEYANDRLLSDTLYMLDYNFYQPNHVMYGPYFDILWDFMVRAENGELSPADAASQAVQQLQAELGDYLIVE</sequence>
<name>A0A540VI18_9CHLR</name>
<evidence type="ECO:0000313" key="6">
    <source>
        <dbReference type="Proteomes" id="UP000317371"/>
    </source>
</evidence>
<dbReference type="PANTHER" id="PTHR30061">
    <property type="entry name" value="MALTOSE-BINDING PERIPLASMIC PROTEIN"/>
    <property type="match status" value="1"/>
</dbReference>
<feature type="chain" id="PRO_5022181594" evidence="4">
    <location>
        <begin position="31"/>
        <end position="470"/>
    </location>
</feature>
<protein>
    <submittedName>
        <fullName evidence="5">Extracellular solute-binding protein</fullName>
    </submittedName>
</protein>
<dbReference type="GO" id="GO:0015768">
    <property type="term" value="P:maltose transport"/>
    <property type="evidence" value="ECO:0007669"/>
    <property type="project" value="TreeGrafter"/>
</dbReference>
<organism evidence="5 6">
    <name type="scientific">Litorilinea aerophila</name>
    <dbReference type="NCBI Taxonomy" id="1204385"/>
    <lineage>
        <taxon>Bacteria</taxon>
        <taxon>Bacillati</taxon>
        <taxon>Chloroflexota</taxon>
        <taxon>Caldilineae</taxon>
        <taxon>Caldilineales</taxon>
        <taxon>Caldilineaceae</taxon>
        <taxon>Litorilinea</taxon>
    </lineage>
</organism>
<keyword evidence="6" id="KW-1185">Reference proteome</keyword>
<accession>A0A540VI18</accession>
<dbReference type="AlphaFoldDB" id="A0A540VI18"/>
<dbReference type="PANTHER" id="PTHR30061:SF50">
    <property type="entry name" value="MALTOSE_MALTODEXTRIN-BINDING PERIPLASMIC PROTEIN"/>
    <property type="match status" value="1"/>
</dbReference>
<comment type="caution">
    <text evidence="5">The sequence shown here is derived from an EMBL/GenBank/DDBJ whole genome shotgun (WGS) entry which is preliminary data.</text>
</comment>
<evidence type="ECO:0000256" key="2">
    <source>
        <dbReference type="ARBA" id="ARBA00022448"/>
    </source>
</evidence>
<proteinExistence type="inferred from homology"/>
<dbReference type="GO" id="GO:1901982">
    <property type="term" value="F:maltose binding"/>
    <property type="evidence" value="ECO:0007669"/>
    <property type="project" value="TreeGrafter"/>
</dbReference>
<gene>
    <name evidence="5" type="ORF">FKZ61_10150</name>
</gene>
<dbReference type="Gene3D" id="3.40.190.10">
    <property type="entry name" value="Periplasmic binding protein-like II"/>
    <property type="match status" value="1"/>
</dbReference>
<comment type="similarity">
    <text evidence="1">Belongs to the bacterial solute-binding protein 1 family.</text>
</comment>
<dbReference type="PROSITE" id="PS51257">
    <property type="entry name" value="PROKAR_LIPOPROTEIN"/>
    <property type="match status" value="1"/>
</dbReference>
<keyword evidence="2" id="KW-0813">Transport</keyword>
<dbReference type="RefSeq" id="WP_141610016.1">
    <property type="nucleotide sequence ID" value="NZ_VIGC02000011.1"/>
</dbReference>
<dbReference type="EMBL" id="VIGC01000011">
    <property type="protein sequence ID" value="TQE95793.1"/>
    <property type="molecule type" value="Genomic_DNA"/>
</dbReference>
<dbReference type="Proteomes" id="UP000317371">
    <property type="component" value="Unassembled WGS sequence"/>
</dbReference>
<evidence type="ECO:0000256" key="4">
    <source>
        <dbReference type="SAM" id="SignalP"/>
    </source>
</evidence>
<dbReference type="OrthoDB" id="9769685at2"/>
<dbReference type="SUPFAM" id="SSF53850">
    <property type="entry name" value="Periplasmic binding protein-like II"/>
    <property type="match status" value="1"/>
</dbReference>
<dbReference type="InParanoid" id="A0A540VI18"/>
<evidence type="ECO:0000256" key="1">
    <source>
        <dbReference type="ARBA" id="ARBA00008520"/>
    </source>
</evidence>
<evidence type="ECO:0000313" key="5">
    <source>
        <dbReference type="EMBL" id="TQE95793.1"/>
    </source>
</evidence>